<sequence length="227" mass="24752">MPDSPLTPKAAQTRATILATALQLFREDGYDRTTMRAVAKSAGVSLGSAYYYFASKEHLVQAFYDELLAEHETAVEAVLAKESGFAGRLRGSLEAWLDIAEPHHAFAAQFFRNAADPASPLSPFSAESAPARDGSIALMRRLLAGSDAKVSRRLETRLPELLWLLQMGIVLFWVYDGSPGQQRSRTLVRGVVPLVDRLVRMSRLPVLRGVVDDVLGLLDAIQGSAEG</sequence>
<reference evidence="4 5" key="1">
    <citation type="submission" date="2020-07" db="EMBL/GenBank/DDBJ databases">
        <title>Sequencing the genomes of 1000 actinobacteria strains.</title>
        <authorList>
            <person name="Klenk H.-P."/>
        </authorList>
    </citation>
    <scope>NUCLEOTIDE SEQUENCE [LARGE SCALE GENOMIC DNA]</scope>
    <source>
        <strain evidence="4 5">DSM 19082</strain>
    </source>
</reference>
<dbReference type="RefSeq" id="WP_343052774.1">
    <property type="nucleotide sequence ID" value="NZ_BAABEF010000001.1"/>
</dbReference>
<keyword evidence="5" id="KW-1185">Reference proteome</keyword>
<comment type="caution">
    <text evidence="4">The sequence shown here is derived from an EMBL/GenBank/DDBJ whole genome shotgun (WGS) entry which is preliminary data.</text>
</comment>
<accession>A0A852RQ83</accession>
<dbReference type="EMBL" id="JACCBF010000001">
    <property type="protein sequence ID" value="NYD33125.1"/>
    <property type="molecule type" value="Genomic_DNA"/>
</dbReference>
<evidence type="ECO:0000313" key="5">
    <source>
        <dbReference type="Proteomes" id="UP000582231"/>
    </source>
</evidence>
<keyword evidence="1 2" id="KW-0238">DNA-binding</keyword>
<dbReference type="SUPFAM" id="SSF48498">
    <property type="entry name" value="Tetracyclin repressor-like, C-terminal domain"/>
    <property type="match status" value="1"/>
</dbReference>
<feature type="domain" description="HTH tetR-type" evidence="3">
    <location>
        <begin position="11"/>
        <end position="71"/>
    </location>
</feature>
<dbReference type="Gene3D" id="1.10.357.10">
    <property type="entry name" value="Tetracycline Repressor, domain 2"/>
    <property type="match status" value="1"/>
</dbReference>
<dbReference type="InterPro" id="IPR009057">
    <property type="entry name" value="Homeodomain-like_sf"/>
</dbReference>
<dbReference type="GO" id="GO:0003700">
    <property type="term" value="F:DNA-binding transcription factor activity"/>
    <property type="evidence" value="ECO:0007669"/>
    <property type="project" value="TreeGrafter"/>
</dbReference>
<dbReference type="SUPFAM" id="SSF46689">
    <property type="entry name" value="Homeodomain-like"/>
    <property type="match status" value="1"/>
</dbReference>
<dbReference type="PROSITE" id="PS50977">
    <property type="entry name" value="HTH_TETR_2"/>
    <property type="match status" value="1"/>
</dbReference>
<dbReference type="AlphaFoldDB" id="A0A852RQ83"/>
<dbReference type="PANTHER" id="PTHR30055">
    <property type="entry name" value="HTH-TYPE TRANSCRIPTIONAL REGULATOR RUTR"/>
    <property type="match status" value="1"/>
</dbReference>
<protein>
    <submittedName>
        <fullName evidence="4">AcrR family transcriptional regulator</fullName>
    </submittedName>
</protein>
<dbReference type="GO" id="GO:0000976">
    <property type="term" value="F:transcription cis-regulatory region binding"/>
    <property type="evidence" value="ECO:0007669"/>
    <property type="project" value="TreeGrafter"/>
</dbReference>
<proteinExistence type="predicted"/>
<evidence type="ECO:0000313" key="4">
    <source>
        <dbReference type="EMBL" id="NYD33125.1"/>
    </source>
</evidence>
<feature type="DNA-binding region" description="H-T-H motif" evidence="2">
    <location>
        <begin position="34"/>
        <end position="53"/>
    </location>
</feature>
<dbReference type="PROSITE" id="PS01081">
    <property type="entry name" value="HTH_TETR_1"/>
    <property type="match status" value="1"/>
</dbReference>
<dbReference type="Pfam" id="PF17931">
    <property type="entry name" value="TetR_C_23"/>
    <property type="match status" value="1"/>
</dbReference>
<name>A0A852RQ83_9ACTN</name>
<dbReference type="PRINTS" id="PR00455">
    <property type="entry name" value="HTHTETR"/>
</dbReference>
<organism evidence="4 5">
    <name type="scientific">Nocardioides kongjuensis</name>
    <dbReference type="NCBI Taxonomy" id="349522"/>
    <lineage>
        <taxon>Bacteria</taxon>
        <taxon>Bacillati</taxon>
        <taxon>Actinomycetota</taxon>
        <taxon>Actinomycetes</taxon>
        <taxon>Propionibacteriales</taxon>
        <taxon>Nocardioidaceae</taxon>
        <taxon>Nocardioides</taxon>
    </lineage>
</organism>
<evidence type="ECO:0000256" key="2">
    <source>
        <dbReference type="PROSITE-ProRule" id="PRU00335"/>
    </source>
</evidence>
<dbReference type="PANTHER" id="PTHR30055:SF146">
    <property type="entry name" value="HTH-TYPE TRANSCRIPTIONAL DUAL REGULATOR CECR"/>
    <property type="match status" value="1"/>
</dbReference>
<dbReference type="InterPro" id="IPR036271">
    <property type="entry name" value="Tet_transcr_reg_TetR-rel_C_sf"/>
</dbReference>
<dbReference type="Pfam" id="PF00440">
    <property type="entry name" value="TetR_N"/>
    <property type="match status" value="1"/>
</dbReference>
<evidence type="ECO:0000259" key="3">
    <source>
        <dbReference type="PROSITE" id="PS50977"/>
    </source>
</evidence>
<evidence type="ECO:0000256" key="1">
    <source>
        <dbReference type="ARBA" id="ARBA00023125"/>
    </source>
</evidence>
<dbReference type="InterPro" id="IPR050109">
    <property type="entry name" value="HTH-type_TetR-like_transc_reg"/>
</dbReference>
<dbReference type="InterPro" id="IPR023772">
    <property type="entry name" value="DNA-bd_HTH_TetR-type_CS"/>
</dbReference>
<dbReference type="InterPro" id="IPR041673">
    <property type="entry name" value="TetR_C_23"/>
</dbReference>
<dbReference type="InterPro" id="IPR001647">
    <property type="entry name" value="HTH_TetR"/>
</dbReference>
<dbReference type="Proteomes" id="UP000582231">
    <property type="component" value="Unassembled WGS sequence"/>
</dbReference>
<gene>
    <name evidence="4" type="ORF">BJ958_004671</name>
</gene>